<evidence type="ECO:0000313" key="1">
    <source>
        <dbReference type="EMBL" id="KIU14415.1"/>
    </source>
</evidence>
<dbReference type="PATRIC" id="fig|280871.6.peg.5040"/>
<evidence type="ECO:0000313" key="2">
    <source>
        <dbReference type="Proteomes" id="UP000032221"/>
    </source>
</evidence>
<dbReference type="RefSeq" id="WP_043987697.1">
    <property type="nucleotide sequence ID" value="NZ_LXSC01000020.1"/>
</dbReference>
<accession>A0A0D1L009</accession>
<gene>
    <name evidence="1" type="ORF">TL10_24315</name>
</gene>
<comment type="caution">
    <text evidence="1">The sequence shown here is derived from an EMBL/GenBank/DDBJ whole genome shotgun (WGS) entry which is preliminary data.</text>
</comment>
<dbReference type="EMBL" id="JXST01000044">
    <property type="protein sequence ID" value="KIU14415.1"/>
    <property type="molecule type" value="Genomic_DNA"/>
</dbReference>
<sequence length="75" mass="7758">MVDGIDIEPIAEGGGIALTIGTETALIASEHVPNLVAAIRIASRARAVAVPPSQARMGQLVRFEATRNPAANDQP</sequence>
<dbReference type="AlphaFoldDB" id="A0A0D1L009"/>
<protein>
    <submittedName>
        <fullName evidence="1">Uncharacterized protein</fullName>
    </submittedName>
</protein>
<name>A0A0D1L009_9MYCO</name>
<keyword evidence="2" id="KW-1185">Reference proteome</keyword>
<organism evidence="1 2">
    <name type="scientific">Mycolicibacterium llatzerense</name>
    <dbReference type="NCBI Taxonomy" id="280871"/>
    <lineage>
        <taxon>Bacteria</taxon>
        <taxon>Bacillati</taxon>
        <taxon>Actinomycetota</taxon>
        <taxon>Actinomycetes</taxon>
        <taxon>Mycobacteriales</taxon>
        <taxon>Mycobacteriaceae</taxon>
        <taxon>Mycolicibacterium</taxon>
    </lineage>
</organism>
<proteinExistence type="predicted"/>
<reference evidence="1 2" key="1">
    <citation type="submission" date="2015-01" db="EMBL/GenBank/DDBJ databases">
        <title>Genome sequence of Mycobacterium llatzerense and Mycobacterium immunogenum recovered from brain abscess.</title>
        <authorList>
            <person name="Greninger A.L."/>
            <person name="Langelier C."/>
            <person name="Cunningham G."/>
            <person name="Chiu C.Y."/>
            <person name="Miller S."/>
        </authorList>
    </citation>
    <scope>NUCLEOTIDE SEQUENCE [LARGE SCALE GENOMIC DNA]</scope>
    <source>
        <strain evidence="1 2">CLUC14</strain>
    </source>
</reference>
<dbReference type="Proteomes" id="UP000032221">
    <property type="component" value="Unassembled WGS sequence"/>
</dbReference>